<dbReference type="EMBL" id="KZ821701">
    <property type="protein sequence ID" value="PYH81484.1"/>
    <property type="molecule type" value="Genomic_DNA"/>
</dbReference>
<proteinExistence type="predicted"/>
<dbReference type="STRING" id="1448315.A0A319C8B5"/>
<sequence>MNHHYSSMILAPSSQPPFSSSPFPLADDDPLQQQQQQFDGSYLIGNPVRNEILSLVHQQRFFTGWGDTPQSLFPGYDPGLWRSTSKTPTLGLVWSTQIACRIALKKETRALGVFDFEGAYDDEELSGYRDASQAIEAFGQIIGPINTKSEHEGALLDTTTTTTTATTTTTTTGTSQDEEHEAEIANSDSDTKALEPSDDAALKDEQPATAVPNPAPSSASHQPNTPPDTQPPKSPSTAPNPQAPATPSPADLNPPTIYHHLPSTQRKNPQTVRRTFKVVFAPWTGGGGRGDIHNPRDDQEPQPQQPSTQEEVEFEIWKGGIRGWSPSS</sequence>
<evidence type="ECO:0000256" key="1">
    <source>
        <dbReference type="SAM" id="MobiDB-lite"/>
    </source>
</evidence>
<feature type="region of interest" description="Disordered" evidence="1">
    <location>
        <begin position="11"/>
        <end position="31"/>
    </location>
</feature>
<organism evidence="2 3">
    <name type="scientific">Aspergillus uvarum CBS 121591</name>
    <dbReference type="NCBI Taxonomy" id="1448315"/>
    <lineage>
        <taxon>Eukaryota</taxon>
        <taxon>Fungi</taxon>
        <taxon>Dikarya</taxon>
        <taxon>Ascomycota</taxon>
        <taxon>Pezizomycotina</taxon>
        <taxon>Eurotiomycetes</taxon>
        <taxon>Eurotiomycetidae</taxon>
        <taxon>Eurotiales</taxon>
        <taxon>Aspergillaceae</taxon>
        <taxon>Aspergillus</taxon>
        <taxon>Aspergillus subgen. Circumdati</taxon>
    </lineage>
</organism>
<reference evidence="2 3" key="1">
    <citation type="submission" date="2016-12" db="EMBL/GenBank/DDBJ databases">
        <title>The genomes of Aspergillus section Nigri reveals drivers in fungal speciation.</title>
        <authorList>
            <consortium name="DOE Joint Genome Institute"/>
            <person name="Vesth T.C."/>
            <person name="Nybo J."/>
            <person name="Theobald S."/>
            <person name="Brandl J."/>
            <person name="Frisvad J.C."/>
            <person name="Nielsen K.F."/>
            <person name="Lyhne E.K."/>
            <person name="Kogle M.E."/>
            <person name="Kuo A."/>
            <person name="Riley R."/>
            <person name="Clum A."/>
            <person name="Nolan M."/>
            <person name="Lipzen A."/>
            <person name="Salamov A."/>
            <person name="Henrissat B."/>
            <person name="Wiebenga A."/>
            <person name="De Vries R.P."/>
            <person name="Grigoriev I.V."/>
            <person name="Mortensen U.H."/>
            <person name="Andersen M.R."/>
            <person name="Baker S.E."/>
        </authorList>
    </citation>
    <scope>NUCLEOTIDE SEQUENCE [LARGE SCALE GENOMIC DNA]</scope>
    <source>
        <strain evidence="2 3">CBS 121591</strain>
    </source>
</reference>
<evidence type="ECO:0000313" key="2">
    <source>
        <dbReference type="EMBL" id="PYH81484.1"/>
    </source>
</evidence>
<keyword evidence="3" id="KW-1185">Reference proteome</keyword>
<evidence type="ECO:0000313" key="3">
    <source>
        <dbReference type="Proteomes" id="UP000248340"/>
    </source>
</evidence>
<feature type="compositionally biased region" description="Basic and acidic residues" evidence="1">
    <location>
        <begin position="290"/>
        <end position="299"/>
    </location>
</feature>
<dbReference type="RefSeq" id="XP_025491684.1">
    <property type="nucleotide sequence ID" value="XM_025635221.1"/>
</dbReference>
<feature type="compositionally biased region" description="Basic and acidic residues" evidence="1">
    <location>
        <begin position="189"/>
        <end position="206"/>
    </location>
</feature>
<name>A0A319C8B5_9EURO</name>
<dbReference type="GeneID" id="37137962"/>
<accession>A0A319C8B5</accession>
<dbReference type="OrthoDB" id="1861185at2759"/>
<feature type="compositionally biased region" description="Low complexity" evidence="1">
    <location>
        <begin position="158"/>
        <end position="174"/>
    </location>
</feature>
<dbReference type="AlphaFoldDB" id="A0A319C8B5"/>
<dbReference type="VEuPathDB" id="FungiDB:BO82DRAFT_354513"/>
<gene>
    <name evidence="2" type="ORF">BO82DRAFT_354513</name>
</gene>
<feature type="region of interest" description="Disordered" evidence="1">
    <location>
        <begin position="157"/>
        <end position="328"/>
    </location>
</feature>
<protein>
    <submittedName>
        <fullName evidence="2">Uncharacterized protein</fullName>
    </submittedName>
</protein>
<feature type="compositionally biased region" description="Polar residues" evidence="1">
    <location>
        <begin position="262"/>
        <end position="273"/>
    </location>
</feature>
<dbReference type="Proteomes" id="UP000248340">
    <property type="component" value="Unassembled WGS sequence"/>
</dbReference>
<feature type="compositionally biased region" description="Low complexity" evidence="1">
    <location>
        <begin position="12"/>
        <end position="24"/>
    </location>
</feature>
<feature type="compositionally biased region" description="Pro residues" evidence="1">
    <location>
        <begin position="224"/>
        <end position="234"/>
    </location>
</feature>